<reference evidence="1 2" key="1">
    <citation type="submission" date="2020-02" db="EMBL/GenBank/DDBJ databases">
        <title>Complete genome of Muricauda sp. 501str8.</title>
        <authorList>
            <person name="Dong B."/>
            <person name="Zhu S."/>
            <person name="Yang J."/>
            <person name="Chen J."/>
        </authorList>
    </citation>
    <scope>NUCLEOTIDE SEQUENCE [LARGE SCALE GENOMIC DNA]</scope>
    <source>
        <strain evidence="1 2">501str8</strain>
    </source>
</reference>
<accession>A0A6G7J8G1</accession>
<evidence type="ECO:0000313" key="2">
    <source>
        <dbReference type="Proteomes" id="UP000502928"/>
    </source>
</evidence>
<keyword evidence="2" id="KW-1185">Reference proteome</keyword>
<organism evidence="1 2">
    <name type="scientific">Flagellimonas oceani</name>
    <dbReference type="NCBI Taxonomy" id="2698672"/>
    <lineage>
        <taxon>Bacteria</taxon>
        <taxon>Pseudomonadati</taxon>
        <taxon>Bacteroidota</taxon>
        <taxon>Flavobacteriia</taxon>
        <taxon>Flavobacteriales</taxon>
        <taxon>Flavobacteriaceae</taxon>
        <taxon>Flagellimonas</taxon>
    </lineage>
</organism>
<proteinExistence type="predicted"/>
<dbReference type="AlphaFoldDB" id="A0A6G7J8G1"/>
<dbReference type="EMBL" id="CP049616">
    <property type="protein sequence ID" value="QII46717.1"/>
    <property type="molecule type" value="Genomic_DNA"/>
</dbReference>
<evidence type="ECO:0000313" key="1">
    <source>
        <dbReference type="EMBL" id="QII46717.1"/>
    </source>
</evidence>
<protein>
    <submittedName>
        <fullName evidence="1">Uncharacterized protein</fullName>
    </submittedName>
</protein>
<name>A0A6G7J8G1_9FLAO</name>
<dbReference type="KEGG" id="mut:GVT53_19200"/>
<sequence>MKNSRLINSITYALLALFLATKLMGVHVLSHDDHQEDYLDHCAVCHNIASDIHVPIVLDNVIEPVSEHVEFVAKNDIASVYHFQVSGTLGTSFLFSRPPPHI</sequence>
<dbReference type="Proteomes" id="UP000502928">
    <property type="component" value="Chromosome"/>
</dbReference>
<gene>
    <name evidence="1" type="ORF">GVT53_19200</name>
</gene>
<dbReference type="RefSeq" id="WP_166250089.1">
    <property type="nucleotide sequence ID" value="NZ_CP049616.1"/>
</dbReference>